<evidence type="ECO:0000313" key="2">
    <source>
        <dbReference type="Proteomes" id="UP001164929"/>
    </source>
</evidence>
<sequence length="133" mass="15383">MLCVETFNNSVFGISKLCSRSKHTPKERLFEEVDHHGQPASYSWAFTEVVLGYEIVNNESKHAVDVINTGGKKTIYSHLKKYFCGTRFTRLPFHKLGDVCVSGKASRFDTVFFFFFVSVLIKRYQLSSYFFIQ</sequence>
<reference evidence="1" key="1">
    <citation type="journal article" date="2023" name="Mol. Ecol. Resour.">
        <title>Chromosome-level genome assembly of a triploid poplar Populus alba 'Berolinensis'.</title>
        <authorList>
            <person name="Chen S."/>
            <person name="Yu Y."/>
            <person name="Wang X."/>
            <person name="Wang S."/>
            <person name="Zhang T."/>
            <person name="Zhou Y."/>
            <person name="He R."/>
            <person name="Meng N."/>
            <person name="Wang Y."/>
            <person name="Liu W."/>
            <person name="Liu Z."/>
            <person name="Liu J."/>
            <person name="Guo Q."/>
            <person name="Huang H."/>
            <person name="Sederoff R.R."/>
            <person name="Wang G."/>
            <person name="Qu G."/>
            <person name="Chen S."/>
        </authorList>
    </citation>
    <scope>NUCLEOTIDE SEQUENCE</scope>
    <source>
        <strain evidence="1">SC-2020</strain>
    </source>
</reference>
<name>A0AAD6MPP0_9ROSI</name>
<dbReference type="AlphaFoldDB" id="A0AAD6MPP0"/>
<keyword evidence="2" id="KW-1185">Reference proteome</keyword>
<proteinExistence type="predicted"/>
<evidence type="ECO:0000313" key="1">
    <source>
        <dbReference type="EMBL" id="KAJ6988172.1"/>
    </source>
</evidence>
<dbReference type="Proteomes" id="UP001164929">
    <property type="component" value="Chromosome 8"/>
</dbReference>
<protein>
    <submittedName>
        <fullName evidence="1">Uncharacterized protein</fullName>
    </submittedName>
</protein>
<gene>
    <name evidence="1" type="ORF">NC653_021183</name>
</gene>
<organism evidence="1 2">
    <name type="scientific">Populus alba x Populus x berolinensis</name>
    <dbReference type="NCBI Taxonomy" id="444605"/>
    <lineage>
        <taxon>Eukaryota</taxon>
        <taxon>Viridiplantae</taxon>
        <taxon>Streptophyta</taxon>
        <taxon>Embryophyta</taxon>
        <taxon>Tracheophyta</taxon>
        <taxon>Spermatophyta</taxon>
        <taxon>Magnoliopsida</taxon>
        <taxon>eudicotyledons</taxon>
        <taxon>Gunneridae</taxon>
        <taxon>Pentapetalae</taxon>
        <taxon>rosids</taxon>
        <taxon>fabids</taxon>
        <taxon>Malpighiales</taxon>
        <taxon>Salicaceae</taxon>
        <taxon>Saliceae</taxon>
        <taxon>Populus</taxon>
    </lineage>
</organism>
<dbReference type="EMBL" id="JAQIZT010000008">
    <property type="protein sequence ID" value="KAJ6988172.1"/>
    <property type="molecule type" value="Genomic_DNA"/>
</dbReference>
<comment type="caution">
    <text evidence="1">The sequence shown here is derived from an EMBL/GenBank/DDBJ whole genome shotgun (WGS) entry which is preliminary data.</text>
</comment>
<accession>A0AAD6MPP0</accession>